<evidence type="ECO:0000313" key="2">
    <source>
        <dbReference type="Proteomes" id="UP001147046"/>
    </source>
</evidence>
<name>A0AAJ1NBY2_9ENTR</name>
<dbReference type="Proteomes" id="UP001147046">
    <property type="component" value="Unassembled WGS sequence"/>
</dbReference>
<organism evidence="1 2">
    <name type="scientific">Citrobacter portucalensis</name>
    <dbReference type="NCBI Taxonomy" id="1639133"/>
    <lineage>
        <taxon>Bacteria</taxon>
        <taxon>Pseudomonadati</taxon>
        <taxon>Pseudomonadota</taxon>
        <taxon>Gammaproteobacteria</taxon>
        <taxon>Enterobacterales</taxon>
        <taxon>Enterobacteriaceae</taxon>
        <taxon>Citrobacter</taxon>
        <taxon>Citrobacter freundii complex</taxon>
    </lineage>
</organism>
<reference evidence="1" key="1">
    <citation type="submission" date="2022-01" db="EMBL/GenBank/DDBJ databases">
        <title>Genetic Characterization of Carbapenem-resistant Citrobacter spp. from China: a multicenter study.</title>
        <authorList>
            <person name="Ye L."/>
        </authorList>
    </citation>
    <scope>NUCLEOTIDE SEQUENCE</scope>
    <source>
        <strain evidence="1">IR5464</strain>
    </source>
</reference>
<dbReference type="RefSeq" id="WP_262411243.1">
    <property type="nucleotide sequence ID" value="NZ_JAKIHV010000014.1"/>
</dbReference>
<protein>
    <submittedName>
        <fullName evidence="1">Uncharacterized protein</fullName>
    </submittedName>
</protein>
<dbReference type="EMBL" id="JAKIHV010000014">
    <property type="protein sequence ID" value="MDE9625222.1"/>
    <property type="molecule type" value="Genomic_DNA"/>
</dbReference>
<dbReference type="AlphaFoldDB" id="A0AAJ1NBY2"/>
<proteinExistence type="predicted"/>
<evidence type="ECO:0000313" key="1">
    <source>
        <dbReference type="EMBL" id="MDE9625222.1"/>
    </source>
</evidence>
<gene>
    <name evidence="1" type="ORF">L2102_18030</name>
</gene>
<sequence>MSNNENIFFLDELRVCLDLTKGQLAFALRLSEMDDDLSFLSGDDPVIAGYLDNVAKRLPSYEKKLEGCQQVLINREFLASYKLASEFEDEIDRYLIDAALNWQLGLRFCNAGKNSEGIKLLLKSIARLNFCCGMISGKNRQESEIEDAKQKAKGGKAKAARFGKMKEEVIRLLQKNKVDGGWRKKTIAFKFIEDDLLLFVEKNGWPSAEDKDELNKSSVDKYANMQRLVMDWSRNDQGVKSAFDSVIQRKPKK</sequence>
<comment type="caution">
    <text evidence="1">The sequence shown here is derived from an EMBL/GenBank/DDBJ whole genome shotgun (WGS) entry which is preliminary data.</text>
</comment>
<accession>A0AAJ1NBY2</accession>